<sequence>MPPSYSSLVFVNVAAPPVVPQEHKAAAPAAPTARRQRSHAIAAVPAVSVVAAETAVPAAPPVENAPDLPDLLDRAKASARRLASDMPATKLSPPLTLEQSLGNAIAAAARPRTTTIEELQTADGRPLSKVSGPAGTYCVTRDGFGPSAGRDPFRDGPRDRVVRCPR</sequence>
<protein>
    <submittedName>
        <fullName evidence="2">Uncharacterized protein</fullName>
    </submittedName>
</protein>
<accession>A0ABY8BD32</accession>
<evidence type="ECO:0000256" key="1">
    <source>
        <dbReference type="SAM" id="MobiDB-lite"/>
    </source>
</evidence>
<organism evidence="2 3">
    <name type="scientific">Pseudoduganella chitinolytica</name>
    <dbReference type="NCBI Taxonomy" id="34070"/>
    <lineage>
        <taxon>Bacteria</taxon>
        <taxon>Pseudomonadati</taxon>
        <taxon>Pseudomonadota</taxon>
        <taxon>Betaproteobacteria</taxon>
        <taxon>Burkholderiales</taxon>
        <taxon>Oxalobacteraceae</taxon>
        <taxon>Telluria group</taxon>
        <taxon>Pseudoduganella</taxon>
    </lineage>
</organism>
<dbReference type="RefSeq" id="WP_277415365.1">
    <property type="nucleotide sequence ID" value="NZ_CP119083.1"/>
</dbReference>
<name>A0ABY8BD32_9BURK</name>
<feature type="compositionally biased region" description="Basic and acidic residues" evidence="1">
    <location>
        <begin position="151"/>
        <end position="166"/>
    </location>
</feature>
<keyword evidence="3" id="KW-1185">Reference proteome</keyword>
<reference evidence="2 3" key="1">
    <citation type="submission" date="2023-02" db="EMBL/GenBank/DDBJ databases">
        <title>Gemone sequence of Telluria chitinolytica ACM 3522T.</title>
        <authorList>
            <person name="Frediansyah A."/>
            <person name="Miess H."/>
            <person name="Gross H."/>
        </authorList>
    </citation>
    <scope>NUCLEOTIDE SEQUENCE [LARGE SCALE GENOMIC DNA]</scope>
    <source>
        <strain evidence="2 3">ACM 3522</strain>
    </source>
</reference>
<evidence type="ECO:0000313" key="2">
    <source>
        <dbReference type="EMBL" id="WEF32647.1"/>
    </source>
</evidence>
<evidence type="ECO:0000313" key="3">
    <source>
        <dbReference type="Proteomes" id="UP001216510"/>
    </source>
</evidence>
<gene>
    <name evidence="2" type="ORF">PX653_25080</name>
</gene>
<proteinExistence type="predicted"/>
<feature type="region of interest" description="Disordered" evidence="1">
    <location>
        <begin position="141"/>
        <end position="166"/>
    </location>
</feature>
<dbReference type="Proteomes" id="UP001216510">
    <property type="component" value="Chromosome"/>
</dbReference>
<dbReference type="EMBL" id="CP119083">
    <property type="protein sequence ID" value="WEF32647.1"/>
    <property type="molecule type" value="Genomic_DNA"/>
</dbReference>